<sequence length="88" mass="9834">MKAIEIKHALSKKGLNLSMIAEALEVKRSAVSNVVNGKSKSHRIAQAISKVIDKPLKEVFPEYPNLPVLRGEQRTQEVMQLREQLLAS</sequence>
<organism evidence="6 7">
    <name type="scientific">Pseudoalteromonas luteoviolacea CPMOR-1</name>
    <dbReference type="NCBI Taxonomy" id="1365248"/>
    <lineage>
        <taxon>Bacteria</taxon>
        <taxon>Pseudomonadati</taxon>
        <taxon>Pseudomonadota</taxon>
        <taxon>Gammaproteobacteria</taxon>
        <taxon>Alteromonadales</taxon>
        <taxon>Pseudoalteromonadaceae</taxon>
        <taxon>Pseudoalteromonas</taxon>
    </lineage>
</organism>
<evidence type="ECO:0000256" key="3">
    <source>
        <dbReference type="ARBA" id="ARBA00023125"/>
    </source>
</evidence>
<evidence type="ECO:0000256" key="2">
    <source>
        <dbReference type="ARBA" id="ARBA00023015"/>
    </source>
</evidence>
<dbReference type="Proteomes" id="UP000076486">
    <property type="component" value="Unassembled WGS sequence"/>
</dbReference>
<protein>
    <recommendedName>
        <fullName evidence="5">HTH cro/C1-type domain-containing protein</fullName>
    </recommendedName>
</protein>
<evidence type="ECO:0000259" key="5">
    <source>
        <dbReference type="PROSITE" id="PS50943"/>
    </source>
</evidence>
<dbReference type="SUPFAM" id="SSF47413">
    <property type="entry name" value="lambda repressor-like DNA-binding domains"/>
    <property type="match status" value="1"/>
</dbReference>
<dbReference type="AlphaFoldDB" id="A0A167H4G4"/>
<reference evidence="6 7" key="1">
    <citation type="submission" date="2013-07" db="EMBL/GenBank/DDBJ databases">
        <title>Comparative Genomic and Metabolomic Analysis of Twelve Strains of Pseudoalteromonas luteoviolacea.</title>
        <authorList>
            <person name="Vynne N.G."/>
            <person name="Mansson M."/>
            <person name="Gram L."/>
        </authorList>
    </citation>
    <scope>NUCLEOTIDE SEQUENCE [LARGE SCALE GENOMIC DNA]</scope>
    <source>
        <strain evidence="6 7">CPMOR-1</strain>
    </source>
</reference>
<proteinExistence type="inferred from homology"/>
<name>A0A167H4G4_9GAMM</name>
<dbReference type="EMBL" id="AUYC01000095">
    <property type="protein sequence ID" value="KZN57622.1"/>
    <property type="molecule type" value="Genomic_DNA"/>
</dbReference>
<dbReference type="InterPro" id="IPR001387">
    <property type="entry name" value="Cro/C1-type_HTH"/>
</dbReference>
<dbReference type="PATRIC" id="fig|1365248.3.peg.5433"/>
<dbReference type="Gene3D" id="1.10.260.40">
    <property type="entry name" value="lambda repressor-like DNA-binding domains"/>
    <property type="match status" value="1"/>
</dbReference>
<feature type="domain" description="HTH cro/C1-type" evidence="5">
    <location>
        <begin position="6"/>
        <end position="59"/>
    </location>
</feature>
<evidence type="ECO:0000313" key="6">
    <source>
        <dbReference type="EMBL" id="KZN57622.1"/>
    </source>
</evidence>
<dbReference type="PROSITE" id="PS50943">
    <property type="entry name" value="HTH_CROC1"/>
    <property type="match status" value="1"/>
</dbReference>
<dbReference type="Pfam" id="PF13693">
    <property type="entry name" value="HTH_35"/>
    <property type="match status" value="1"/>
</dbReference>
<dbReference type="GO" id="GO:0003677">
    <property type="term" value="F:DNA binding"/>
    <property type="evidence" value="ECO:0007669"/>
    <property type="project" value="UniProtKB-KW"/>
</dbReference>
<accession>A0A167H4G4</accession>
<keyword evidence="4" id="KW-0804">Transcription</keyword>
<keyword evidence="2" id="KW-0805">Transcription regulation</keyword>
<dbReference type="CDD" id="cd00093">
    <property type="entry name" value="HTH_XRE"/>
    <property type="match status" value="1"/>
</dbReference>
<dbReference type="SMART" id="SM00530">
    <property type="entry name" value="HTH_XRE"/>
    <property type="match status" value="1"/>
</dbReference>
<keyword evidence="3" id="KW-0238">DNA-binding</keyword>
<comment type="caution">
    <text evidence="6">The sequence shown here is derived from an EMBL/GenBank/DDBJ whole genome shotgun (WGS) entry which is preliminary data.</text>
</comment>
<evidence type="ECO:0000256" key="4">
    <source>
        <dbReference type="ARBA" id="ARBA00023163"/>
    </source>
</evidence>
<dbReference type="InterPro" id="IPR038722">
    <property type="entry name" value="Ner_HTH_dom"/>
</dbReference>
<evidence type="ECO:0000313" key="7">
    <source>
        <dbReference type="Proteomes" id="UP000076486"/>
    </source>
</evidence>
<gene>
    <name evidence="6" type="ORF">N473_07030</name>
</gene>
<comment type="similarity">
    <text evidence="1">Belongs to the ner transcriptional regulatory family.</text>
</comment>
<evidence type="ECO:0000256" key="1">
    <source>
        <dbReference type="ARBA" id="ARBA00006157"/>
    </source>
</evidence>
<dbReference type="InterPro" id="IPR010982">
    <property type="entry name" value="Lambda_DNA-bd_dom_sf"/>
</dbReference>
<dbReference type="RefSeq" id="WP_063370401.1">
    <property type="nucleotide sequence ID" value="NZ_AUYC01000095.1"/>
</dbReference>